<dbReference type="AlphaFoldDB" id="A0A9W5Y5R1"/>
<name>A0A9W5Y5R1_9CLOT</name>
<reference evidence="1" key="1">
    <citation type="journal article" date="2023" name="Int. J. Syst. Evol. Microbiol.">
        <title>&lt;i&gt;Clostridium folliculivorans&lt;/i&gt; sp. nov., isolated from soil samples of an organic paddy in Japan.</title>
        <authorList>
            <person name="Tazawa J."/>
            <person name="Kobayashi H."/>
            <person name="Tanizawa Y."/>
            <person name="Uchino A."/>
            <person name="Tanaka F."/>
            <person name="Urashima Y."/>
            <person name="Miura S."/>
            <person name="Sakamoto M."/>
            <person name="Ohkuma M."/>
            <person name="Tohno M."/>
        </authorList>
    </citation>
    <scope>NUCLEOTIDE SEQUENCE</scope>
    <source>
        <strain evidence="1">D1-1</strain>
    </source>
</reference>
<keyword evidence="2" id="KW-1185">Reference proteome</keyword>
<comment type="caution">
    <text evidence="1">The sequence shown here is derived from an EMBL/GenBank/DDBJ whole genome shotgun (WGS) entry which is preliminary data.</text>
</comment>
<accession>A0A9W5Y5R1</accession>
<sequence length="95" mass="11068">MAPWMISLKLKVFALVNVFTMYRIRIINTIDEIIPMSQVSLPPTDMNIDEKIFMDTIIEPAIKSIKCFDDNPSKKFTSFKNPIITLIYYSPKSEY</sequence>
<dbReference type="EMBL" id="BQXY01000009">
    <property type="protein sequence ID" value="GKU27067.1"/>
    <property type="molecule type" value="Genomic_DNA"/>
</dbReference>
<evidence type="ECO:0000313" key="2">
    <source>
        <dbReference type="Proteomes" id="UP001057868"/>
    </source>
</evidence>
<protein>
    <submittedName>
        <fullName evidence="1">Uncharacterized protein</fullName>
    </submittedName>
</protein>
<organism evidence="1 2">
    <name type="scientific">Clostridium folliculivorans</name>
    <dbReference type="NCBI Taxonomy" id="2886038"/>
    <lineage>
        <taxon>Bacteria</taxon>
        <taxon>Bacillati</taxon>
        <taxon>Bacillota</taxon>
        <taxon>Clostridia</taxon>
        <taxon>Eubacteriales</taxon>
        <taxon>Clostridiaceae</taxon>
        <taxon>Clostridium</taxon>
    </lineage>
</organism>
<gene>
    <name evidence="1" type="ORF">CFOLD11_38940</name>
</gene>
<dbReference type="Proteomes" id="UP001057868">
    <property type="component" value="Unassembled WGS sequence"/>
</dbReference>
<evidence type="ECO:0000313" key="1">
    <source>
        <dbReference type="EMBL" id="GKU27067.1"/>
    </source>
</evidence>
<proteinExistence type="predicted"/>